<evidence type="ECO:0000313" key="8">
    <source>
        <dbReference type="RefSeq" id="XP_055890390.1"/>
    </source>
</evidence>
<keyword evidence="3" id="KW-1015">Disulfide bond</keyword>
<dbReference type="GO" id="GO:0043005">
    <property type="term" value="C:neuron projection"/>
    <property type="evidence" value="ECO:0007669"/>
    <property type="project" value="TreeGrafter"/>
</dbReference>
<dbReference type="SUPFAM" id="SSF48726">
    <property type="entry name" value="Immunoglobulin"/>
    <property type="match status" value="3"/>
</dbReference>
<evidence type="ECO:0000313" key="7">
    <source>
        <dbReference type="Proteomes" id="UP001165740"/>
    </source>
</evidence>
<dbReference type="RefSeq" id="XP_055890390.1">
    <property type="nucleotide sequence ID" value="XM_056034415.1"/>
</dbReference>
<protein>
    <submittedName>
        <fullName evidence="8">Opioid-binding protein/cell adhesion molecule homolog isoform X1</fullName>
    </submittedName>
</protein>
<keyword evidence="5" id="KW-1133">Transmembrane helix</keyword>
<dbReference type="InterPro" id="IPR013098">
    <property type="entry name" value="Ig_I-set"/>
</dbReference>
<gene>
    <name evidence="8" type="primary">LOC106074282</name>
</gene>
<dbReference type="PROSITE" id="PS50835">
    <property type="entry name" value="IG_LIKE"/>
    <property type="match status" value="3"/>
</dbReference>
<reference evidence="8" key="1">
    <citation type="submission" date="2025-08" db="UniProtKB">
        <authorList>
            <consortium name="RefSeq"/>
        </authorList>
    </citation>
    <scope>IDENTIFICATION</scope>
</reference>
<name>A0A9W3AT53_BIOGL</name>
<dbReference type="SMART" id="SM00409">
    <property type="entry name" value="IG"/>
    <property type="match status" value="3"/>
</dbReference>
<feature type="transmembrane region" description="Helical" evidence="5">
    <location>
        <begin position="20"/>
        <end position="39"/>
    </location>
</feature>
<dbReference type="InterPro" id="IPR007110">
    <property type="entry name" value="Ig-like_dom"/>
</dbReference>
<dbReference type="Pfam" id="PF13927">
    <property type="entry name" value="Ig_3"/>
    <property type="match status" value="1"/>
</dbReference>
<evidence type="ECO:0000256" key="1">
    <source>
        <dbReference type="ARBA" id="ARBA00022729"/>
    </source>
</evidence>
<feature type="domain" description="Ig-like" evidence="6">
    <location>
        <begin position="151"/>
        <end position="247"/>
    </location>
</feature>
<dbReference type="InterPro" id="IPR036179">
    <property type="entry name" value="Ig-like_dom_sf"/>
</dbReference>
<dbReference type="InterPro" id="IPR003599">
    <property type="entry name" value="Ig_sub"/>
</dbReference>
<dbReference type="OMA" id="HMKIVIK"/>
<evidence type="ECO:0000256" key="4">
    <source>
        <dbReference type="ARBA" id="ARBA00023319"/>
    </source>
</evidence>
<dbReference type="Pfam" id="PF07679">
    <property type="entry name" value="I-set"/>
    <property type="match status" value="1"/>
</dbReference>
<keyword evidence="2" id="KW-0677">Repeat</keyword>
<evidence type="ECO:0000256" key="5">
    <source>
        <dbReference type="SAM" id="Phobius"/>
    </source>
</evidence>
<keyword evidence="1" id="KW-0732">Signal</keyword>
<keyword evidence="4" id="KW-0393">Immunoglobulin domain</keyword>
<dbReference type="Proteomes" id="UP001165740">
    <property type="component" value="Chromosome 1"/>
</dbReference>
<feature type="domain" description="Ig-like" evidence="6">
    <location>
        <begin position="254"/>
        <end position="344"/>
    </location>
</feature>
<keyword evidence="5" id="KW-0472">Membrane</keyword>
<dbReference type="Gene3D" id="2.60.40.10">
    <property type="entry name" value="Immunoglobulins"/>
    <property type="match status" value="3"/>
</dbReference>
<dbReference type="SMART" id="SM00408">
    <property type="entry name" value="IGc2"/>
    <property type="match status" value="3"/>
</dbReference>
<dbReference type="OrthoDB" id="10012075at2759"/>
<dbReference type="InterPro" id="IPR003598">
    <property type="entry name" value="Ig_sub2"/>
</dbReference>
<dbReference type="InterPro" id="IPR051170">
    <property type="entry name" value="Neural/epithelial_adhesion"/>
</dbReference>
<proteinExistence type="predicted"/>
<evidence type="ECO:0000259" key="6">
    <source>
        <dbReference type="PROSITE" id="PS50835"/>
    </source>
</evidence>
<evidence type="ECO:0000256" key="2">
    <source>
        <dbReference type="ARBA" id="ARBA00022737"/>
    </source>
</evidence>
<dbReference type="InterPro" id="IPR013106">
    <property type="entry name" value="Ig_V-set"/>
</dbReference>
<dbReference type="PANTHER" id="PTHR12231">
    <property type="entry name" value="CTX-RELATED TYPE I TRANSMEMBRANE PROTEIN"/>
    <property type="match status" value="1"/>
</dbReference>
<accession>A0A9W3AT53</accession>
<dbReference type="GeneID" id="106074282"/>
<feature type="domain" description="Ig-like" evidence="6">
    <location>
        <begin position="51"/>
        <end position="145"/>
    </location>
</feature>
<keyword evidence="5" id="KW-0812">Transmembrane</keyword>
<dbReference type="PANTHER" id="PTHR12231:SF253">
    <property type="entry name" value="DPR-INTERACTING PROTEIN ETA, ISOFORM B-RELATED"/>
    <property type="match status" value="1"/>
</dbReference>
<dbReference type="Pfam" id="PF07686">
    <property type="entry name" value="V-set"/>
    <property type="match status" value="1"/>
</dbReference>
<organism evidence="7 8">
    <name type="scientific">Biomphalaria glabrata</name>
    <name type="common">Bloodfluke planorb</name>
    <name type="synonym">Freshwater snail</name>
    <dbReference type="NCBI Taxonomy" id="6526"/>
    <lineage>
        <taxon>Eukaryota</taxon>
        <taxon>Metazoa</taxon>
        <taxon>Spiralia</taxon>
        <taxon>Lophotrochozoa</taxon>
        <taxon>Mollusca</taxon>
        <taxon>Gastropoda</taxon>
        <taxon>Heterobranchia</taxon>
        <taxon>Euthyneura</taxon>
        <taxon>Panpulmonata</taxon>
        <taxon>Hygrophila</taxon>
        <taxon>Lymnaeoidea</taxon>
        <taxon>Planorbidae</taxon>
        <taxon>Biomphalaria</taxon>
    </lineage>
</organism>
<dbReference type="AlphaFoldDB" id="A0A9W3AT53"/>
<keyword evidence="7" id="KW-1185">Reference proteome</keyword>
<sequence>MNQGNPNDKILLMSLIQRTAMFTWCQLTAFCVTLYISIVKTTVPVLPSHEPKFDMPMVNVTVKERNTAVLPCSVSSLGSYQVVWTDQVSTLLTFEDRRIIDDERLSVERPYTRDWNLHIRDVRYSDQGIYNCQINTSPVKIKTINLIVQVPSKILDHLSSTDVVVREGETVTLVCNVTGTPQPTVTWYRLSSSSKGSEKQSELCPGSDKVGVNGEVLVIHNVTRFCGDSYECVAYNNVAPPANKLIKVYVEFAPEIYLPNKRIGQERGKETILECTVTAFPHAVSMWQKDGIKLTTSPKYRVEAYDEEKNKLTLSLRVFNIQDSDFGAYKCIAENPLGSDEEIMYLYDYAEQYKSSSTTPITPSTTLNPYEPHVHGQEETHHVYVKSTASHEHKLSMNKPGAWSGAKDPGQPRIGIVVNEKRRNTASTYRVQRLFVGMTLIVYFIVMILL</sequence>
<evidence type="ECO:0000256" key="3">
    <source>
        <dbReference type="ARBA" id="ARBA00023157"/>
    </source>
</evidence>
<dbReference type="InterPro" id="IPR013783">
    <property type="entry name" value="Ig-like_fold"/>
</dbReference>
<feature type="transmembrane region" description="Helical" evidence="5">
    <location>
        <begin position="431"/>
        <end position="449"/>
    </location>
</feature>